<evidence type="ECO:0000313" key="3">
    <source>
        <dbReference type="EMBL" id="TNN83377.1"/>
    </source>
</evidence>
<keyword evidence="2" id="KW-0812">Transmembrane</keyword>
<keyword evidence="2" id="KW-0472">Membrane</keyword>
<evidence type="ECO:0000256" key="2">
    <source>
        <dbReference type="SAM" id="Phobius"/>
    </source>
</evidence>
<evidence type="ECO:0000313" key="4">
    <source>
        <dbReference type="Proteomes" id="UP000314294"/>
    </source>
</evidence>
<reference evidence="3 4" key="1">
    <citation type="submission" date="2019-03" db="EMBL/GenBank/DDBJ databases">
        <title>First draft genome of Liparis tanakae, snailfish: a comprehensive survey of snailfish specific genes.</title>
        <authorList>
            <person name="Kim W."/>
            <person name="Song I."/>
            <person name="Jeong J.-H."/>
            <person name="Kim D."/>
            <person name="Kim S."/>
            <person name="Ryu S."/>
            <person name="Song J.Y."/>
            <person name="Lee S.K."/>
        </authorList>
    </citation>
    <scope>NUCLEOTIDE SEQUENCE [LARGE SCALE GENOMIC DNA]</scope>
    <source>
        <tissue evidence="3">Muscle</tissue>
    </source>
</reference>
<sequence length="133" mass="14603">MHALQVRSNPVHLLTGAESQRDTRTSLNKNLLPLHKPIGGRVALLSFPVVDGVDVGLVHVVLLDTLAALVTAVIGIMIQLRILHLLRRNTTVKERHKLLPAERRLHDNASAGSGTPAKTKPEDELRKPKESED</sequence>
<proteinExistence type="predicted"/>
<keyword evidence="4" id="KW-1185">Reference proteome</keyword>
<protein>
    <submittedName>
        <fullName evidence="3">Uncharacterized protein</fullName>
    </submittedName>
</protein>
<dbReference type="EMBL" id="SRLO01000033">
    <property type="protein sequence ID" value="TNN83377.1"/>
    <property type="molecule type" value="Genomic_DNA"/>
</dbReference>
<accession>A0A4Z2J044</accession>
<feature type="transmembrane region" description="Helical" evidence="2">
    <location>
        <begin position="56"/>
        <end position="78"/>
    </location>
</feature>
<name>A0A4Z2J044_9TELE</name>
<dbReference type="Proteomes" id="UP000314294">
    <property type="component" value="Unassembled WGS sequence"/>
</dbReference>
<keyword evidence="2" id="KW-1133">Transmembrane helix</keyword>
<organism evidence="3 4">
    <name type="scientific">Liparis tanakae</name>
    <name type="common">Tanaka's snailfish</name>
    <dbReference type="NCBI Taxonomy" id="230148"/>
    <lineage>
        <taxon>Eukaryota</taxon>
        <taxon>Metazoa</taxon>
        <taxon>Chordata</taxon>
        <taxon>Craniata</taxon>
        <taxon>Vertebrata</taxon>
        <taxon>Euteleostomi</taxon>
        <taxon>Actinopterygii</taxon>
        <taxon>Neopterygii</taxon>
        <taxon>Teleostei</taxon>
        <taxon>Neoteleostei</taxon>
        <taxon>Acanthomorphata</taxon>
        <taxon>Eupercaria</taxon>
        <taxon>Perciformes</taxon>
        <taxon>Cottioidei</taxon>
        <taxon>Cottales</taxon>
        <taxon>Liparidae</taxon>
        <taxon>Liparis</taxon>
    </lineage>
</organism>
<comment type="caution">
    <text evidence="3">The sequence shown here is derived from an EMBL/GenBank/DDBJ whole genome shotgun (WGS) entry which is preliminary data.</text>
</comment>
<evidence type="ECO:0000256" key="1">
    <source>
        <dbReference type="SAM" id="MobiDB-lite"/>
    </source>
</evidence>
<feature type="compositionally biased region" description="Basic and acidic residues" evidence="1">
    <location>
        <begin position="98"/>
        <end position="107"/>
    </location>
</feature>
<gene>
    <name evidence="3" type="ORF">EYF80_006358</name>
</gene>
<feature type="compositionally biased region" description="Basic and acidic residues" evidence="1">
    <location>
        <begin position="119"/>
        <end position="133"/>
    </location>
</feature>
<feature type="region of interest" description="Disordered" evidence="1">
    <location>
        <begin position="98"/>
        <end position="133"/>
    </location>
</feature>
<dbReference type="AlphaFoldDB" id="A0A4Z2J044"/>